<gene>
    <name evidence="12" type="ORF">AJ85_01095</name>
    <name evidence="11" type="ORF">BALCAV_0218775</name>
</gene>
<keyword evidence="1 9" id="KW-0547">Nucleotide-binding</keyword>
<evidence type="ECO:0000256" key="3">
    <source>
        <dbReference type="ARBA" id="ARBA00022806"/>
    </source>
</evidence>
<protein>
    <recommendedName>
        <fullName evidence="7">DNA 3'-5' helicase</fullName>
        <ecNumber evidence="7">5.6.2.4</ecNumber>
    </recommendedName>
</protein>
<dbReference type="GO" id="GO:0043138">
    <property type="term" value="F:3'-5' DNA helicase activity"/>
    <property type="evidence" value="ECO:0007669"/>
    <property type="project" value="UniProtKB-EC"/>
</dbReference>
<name>A0A094WE43_ALKAL</name>
<dbReference type="OrthoDB" id="9787585at2"/>
<evidence type="ECO:0000256" key="8">
    <source>
        <dbReference type="ARBA" id="ARBA00048988"/>
    </source>
</evidence>
<dbReference type="eggNOG" id="COG3973">
    <property type="taxonomic scope" value="Bacteria"/>
</dbReference>
<dbReference type="InterPro" id="IPR014016">
    <property type="entry name" value="UvrD-like_ATP-bd"/>
</dbReference>
<organism evidence="11 13">
    <name type="scientific">Alkalihalobacillus alcalophilus ATCC 27647 = CGMCC 1.3604</name>
    <dbReference type="NCBI Taxonomy" id="1218173"/>
    <lineage>
        <taxon>Bacteria</taxon>
        <taxon>Bacillati</taxon>
        <taxon>Bacillota</taxon>
        <taxon>Bacilli</taxon>
        <taxon>Bacillales</taxon>
        <taxon>Bacillaceae</taxon>
        <taxon>Alkalihalobacillus</taxon>
    </lineage>
</organism>
<reference evidence="11 13" key="1">
    <citation type="journal article" date="2014" name="Genome Announc.">
        <title>Draft Genome Sequence of Bacillus alcalophilus AV1934, a Classic Alkaliphile Isolated from Human Feces in 1934.</title>
        <authorList>
            <person name="Attie O."/>
            <person name="Jayaprakash A."/>
            <person name="Shah H."/>
            <person name="Paulsen I.T."/>
            <person name="Morino M."/>
            <person name="Takahashi Y."/>
            <person name="Narumi I."/>
            <person name="Sachidanandam R."/>
            <person name="Satoh K."/>
            <person name="Ito M."/>
            <person name="Krulwich T.A."/>
        </authorList>
    </citation>
    <scope>NUCLEOTIDE SEQUENCE [LARGE SCALE GENOMIC DNA]</scope>
    <source>
        <strain evidence="11 13">AV1934</strain>
    </source>
</reference>
<dbReference type="EC" id="5.6.2.4" evidence="7"/>
<accession>A0A094WE43</accession>
<dbReference type="Pfam" id="PF13361">
    <property type="entry name" value="UvrD_C"/>
    <property type="match status" value="1"/>
</dbReference>
<evidence type="ECO:0000256" key="4">
    <source>
        <dbReference type="ARBA" id="ARBA00022840"/>
    </source>
</evidence>
<dbReference type="PANTHER" id="PTHR11070:SF17">
    <property type="entry name" value="DNA HELICASE IV"/>
    <property type="match status" value="1"/>
</dbReference>
<comment type="catalytic activity">
    <reaction evidence="8">
        <text>ATP + H2O = ADP + phosphate + H(+)</text>
        <dbReference type="Rhea" id="RHEA:13065"/>
        <dbReference type="ChEBI" id="CHEBI:15377"/>
        <dbReference type="ChEBI" id="CHEBI:15378"/>
        <dbReference type="ChEBI" id="CHEBI:30616"/>
        <dbReference type="ChEBI" id="CHEBI:43474"/>
        <dbReference type="ChEBI" id="CHEBI:456216"/>
        <dbReference type="EC" id="5.6.2.4"/>
    </reaction>
</comment>
<dbReference type="GO" id="GO:0016787">
    <property type="term" value="F:hydrolase activity"/>
    <property type="evidence" value="ECO:0007669"/>
    <property type="project" value="UniProtKB-UniRule"/>
</dbReference>
<evidence type="ECO:0000256" key="1">
    <source>
        <dbReference type="ARBA" id="ARBA00022741"/>
    </source>
</evidence>
<dbReference type="AlphaFoldDB" id="A0A094WE43"/>
<keyword evidence="5" id="KW-0413">Isomerase</keyword>
<dbReference type="Proteomes" id="UP000002754">
    <property type="component" value="Unassembled WGS sequence"/>
</dbReference>
<dbReference type="STRING" id="1218173.BALCAV_0218775"/>
<dbReference type="SUPFAM" id="SSF52540">
    <property type="entry name" value="P-loop containing nucleoside triphosphate hydrolases"/>
    <property type="match status" value="1"/>
</dbReference>
<dbReference type="Gene3D" id="3.40.50.300">
    <property type="entry name" value="P-loop containing nucleotide triphosphate hydrolases"/>
    <property type="match status" value="3"/>
</dbReference>
<evidence type="ECO:0000313" key="13">
    <source>
        <dbReference type="Proteomes" id="UP000002754"/>
    </source>
</evidence>
<evidence type="ECO:0000256" key="9">
    <source>
        <dbReference type="PROSITE-ProRule" id="PRU00560"/>
    </source>
</evidence>
<reference evidence="12 14" key="2">
    <citation type="submission" date="2014-01" db="EMBL/GenBank/DDBJ databases">
        <title>Draft genome sequencing of Bacillus alcalophilus CGMCC 1.3604.</title>
        <authorList>
            <person name="Yang J."/>
            <person name="Diao L."/>
            <person name="Yang S."/>
        </authorList>
    </citation>
    <scope>NUCLEOTIDE SEQUENCE [LARGE SCALE GENOMIC DNA]</scope>
    <source>
        <strain evidence="12 14">CGMCC 1.3604</strain>
    </source>
</reference>
<dbReference type="InterPro" id="IPR014017">
    <property type="entry name" value="DNA_helicase_UvrD-like_C"/>
</dbReference>
<dbReference type="Pfam" id="PF13538">
    <property type="entry name" value="UvrD_C_2"/>
    <property type="match status" value="1"/>
</dbReference>
<dbReference type="GO" id="GO:0005829">
    <property type="term" value="C:cytosol"/>
    <property type="evidence" value="ECO:0007669"/>
    <property type="project" value="TreeGrafter"/>
</dbReference>
<dbReference type="Pfam" id="PF00580">
    <property type="entry name" value="UvrD-helicase"/>
    <property type="match status" value="1"/>
</dbReference>
<evidence type="ECO:0000313" key="11">
    <source>
        <dbReference type="EMBL" id="KGA96029.1"/>
    </source>
</evidence>
<evidence type="ECO:0000256" key="6">
    <source>
        <dbReference type="ARBA" id="ARBA00034617"/>
    </source>
</evidence>
<dbReference type="InterPro" id="IPR000212">
    <property type="entry name" value="DNA_helicase_UvrD/REP"/>
</dbReference>
<feature type="binding site" evidence="9">
    <location>
        <begin position="200"/>
        <end position="207"/>
    </location>
    <ligand>
        <name>ATP</name>
        <dbReference type="ChEBI" id="CHEBI:30616"/>
    </ligand>
</feature>
<proteinExistence type="predicted"/>
<dbReference type="RefSeq" id="WP_003321503.1">
    <property type="nucleotide sequence ID" value="NZ_ALPT02000085.1"/>
</dbReference>
<dbReference type="GO" id="GO:0000725">
    <property type="term" value="P:recombinational repair"/>
    <property type="evidence" value="ECO:0007669"/>
    <property type="project" value="TreeGrafter"/>
</dbReference>
<dbReference type="InterPro" id="IPR027417">
    <property type="entry name" value="P-loop_NTPase"/>
</dbReference>
<comment type="catalytic activity">
    <reaction evidence="6">
        <text>Couples ATP hydrolysis with the unwinding of duplex DNA by translocating in the 3'-5' direction.</text>
        <dbReference type="EC" id="5.6.2.4"/>
    </reaction>
</comment>
<dbReference type="PANTHER" id="PTHR11070">
    <property type="entry name" value="UVRD / RECB / PCRA DNA HELICASE FAMILY MEMBER"/>
    <property type="match status" value="1"/>
</dbReference>
<evidence type="ECO:0000256" key="5">
    <source>
        <dbReference type="ARBA" id="ARBA00023235"/>
    </source>
</evidence>
<keyword evidence="2 9" id="KW-0378">Hydrolase</keyword>
<evidence type="ECO:0000259" key="10">
    <source>
        <dbReference type="PROSITE" id="PS51198"/>
    </source>
</evidence>
<sequence length="680" mass="79482">MSKQEEIKVLEEKLVILTRQYKQLQEIPPYTGEDFNLQVLEASRQRQTAALEIALKEPYFGRLDFEDFDEGQVEQHYIGKTGITDEETGNILIVDWRAPVASLFYAFSGSEDDVYYESPDGLIDGEIHLKRNLIIRENNVQRVVDSYVRGQQETSGGDEFLLYKLGEQKDNRLRDIVATIQGEQNKIIRHPRNQVVIIQGVAGSGKTTVALHRLAYLLYEYREQIRAERMIIFAPNSVFLDYISQVLPELGVGDIQQTTFSTWALTTLDDHKLKLIPMHERRRQYFEMRTNEQIDTDWNKRTQSFKEKIDRELEKLEVEWIPTEDFEPWPGVIFQNEQLLRWMNEDFKEAVAITKFERTKARLKRWIEIEVKRFDDPKEQQQAKRKANEQLRSYLRKWKNEKPYDLYIRILKNLGKFELAPKRDQLELEDLAPLLHIQQKWSGIDKEKQFDHVVIDEAQDFSPYQLAVLKERTRGQSFTILGDLSQGIHSNEGIEEWQSFIDLFGETKTAYFEMDKSYRSTYEIIEFSNIILSHLENRPTYAKPVFRSGDNVNLQAVTKEEEAESIVHWVNKMQSKGMNTLAIITRTEKETNSYYHQLKRQIPDLTVVSSQDHSYQGGLSILPVYVSKGLEFDAVLVLGADEQNYPKEPLATKLLYVACTRALHHLDIMYSGTLSKLLQK</sequence>
<dbReference type="Proteomes" id="UP000297014">
    <property type="component" value="Unassembled WGS sequence"/>
</dbReference>
<keyword evidence="13" id="KW-1185">Reference proteome</keyword>
<dbReference type="EMBL" id="JALP01000039">
    <property type="protein sequence ID" value="THG91877.1"/>
    <property type="molecule type" value="Genomic_DNA"/>
</dbReference>
<feature type="domain" description="UvrD-like helicase ATP-binding" evidence="10">
    <location>
        <begin position="179"/>
        <end position="521"/>
    </location>
</feature>
<evidence type="ECO:0000313" key="14">
    <source>
        <dbReference type="Proteomes" id="UP000297014"/>
    </source>
</evidence>
<evidence type="ECO:0000256" key="2">
    <source>
        <dbReference type="ARBA" id="ARBA00022801"/>
    </source>
</evidence>
<evidence type="ECO:0000256" key="7">
    <source>
        <dbReference type="ARBA" id="ARBA00034808"/>
    </source>
</evidence>
<dbReference type="EMBL" id="ALPT02000085">
    <property type="protein sequence ID" value="KGA96029.1"/>
    <property type="molecule type" value="Genomic_DNA"/>
</dbReference>
<dbReference type="PROSITE" id="PS51198">
    <property type="entry name" value="UVRD_HELICASE_ATP_BIND"/>
    <property type="match status" value="1"/>
</dbReference>
<comment type="caution">
    <text evidence="11">The sequence shown here is derived from an EMBL/GenBank/DDBJ whole genome shotgun (WGS) entry which is preliminary data.</text>
</comment>
<keyword evidence="4 9" id="KW-0067">ATP-binding</keyword>
<keyword evidence="3 9" id="KW-0347">Helicase</keyword>
<dbReference type="GO" id="GO:0003677">
    <property type="term" value="F:DNA binding"/>
    <property type="evidence" value="ECO:0007669"/>
    <property type="project" value="InterPro"/>
</dbReference>
<evidence type="ECO:0000313" key="12">
    <source>
        <dbReference type="EMBL" id="THG91877.1"/>
    </source>
</evidence>
<dbReference type="GO" id="GO:0005524">
    <property type="term" value="F:ATP binding"/>
    <property type="evidence" value="ECO:0007669"/>
    <property type="project" value="UniProtKB-UniRule"/>
</dbReference>
<dbReference type="InterPro" id="IPR027785">
    <property type="entry name" value="UvrD-like_helicase_C"/>
</dbReference>